<dbReference type="SMART" id="SM00220">
    <property type="entry name" value="S_TKc"/>
    <property type="match status" value="1"/>
</dbReference>
<dbReference type="PRINTS" id="PR00109">
    <property type="entry name" value="TYRKINASE"/>
</dbReference>
<feature type="compositionally biased region" description="Basic residues" evidence="11">
    <location>
        <begin position="322"/>
        <end position="333"/>
    </location>
</feature>
<keyword evidence="4" id="KW-0808">Transferase</keyword>
<keyword evidence="14" id="KW-1185">Reference proteome</keyword>
<feature type="compositionally biased region" description="Acidic residues" evidence="11">
    <location>
        <begin position="494"/>
        <end position="513"/>
    </location>
</feature>
<dbReference type="AlphaFoldDB" id="A0A7G2CEH1"/>
<dbReference type="Gene3D" id="2.170.150.70">
    <property type="match status" value="1"/>
</dbReference>
<evidence type="ECO:0000313" key="13">
    <source>
        <dbReference type="EMBL" id="CAD2217083.1"/>
    </source>
</evidence>
<organism evidence="13 14">
    <name type="scientific">Angomonas deanei</name>
    <dbReference type="NCBI Taxonomy" id="59799"/>
    <lineage>
        <taxon>Eukaryota</taxon>
        <taxon>Discoba</taxon>
        <taxon>Euglenozoa</taxon>
        <taxon>Kinetoplastea</taxon>
        <taxon>Metakinetoplastina</taxon>
        <taxon>Trypanosomatida</taxon>
        <taxon>Trypanosomatidae</taxon>
        <taxon>Strigomonadinae</taxon>
        <taxon>Angomonas</taxon>
    </lineage>
</organism>
<sequence>MNAVDELNFLLGIGPPKPQLPLVMQRSGYAFIKLLGKGSFGQAFLSMRRRDDRKEFVVVKHVNLTKMSKKQRKDAKNEILILQKLVHPNVIRYIESYEENQQLYIVMEYAANGDLSSYLQTGSSRIVMTRPLPEEEVLSLFIQVVMAVEYMHERHLLHRDIKSQNVFLTGNKRIVKLGDFGITILLQHTLAMASTMCGTPCYFSPEICHGKKYNSKSDVWSLGVLLYEMCCHRLPFESNSMKGLMQDICFKDVGTSDRRGKYFPLQYSDELWKLIIQLLQKNPADRPTVQEILQLPFIRRQMPNVMKILQTELDAMAVSTPRSKKNSPRHAPKTPKGAPPPPPPRGRVVAAESGMDGGSGPSAREDPSSMSPGLRAALAYYGEGQKADDLTEKNPTDRRGAASPKVDDKSAEKPSLKELLQLYDDQKKKVNKSDGNRKADPRGREEETEHRHSEAKPQRRADDYRGEPPLLSAAARQGNAPRFSKEEAAAQYSEETEEEEEEEGEECMEEDYANPETYQEDLKNVLQRLTVHMSVDEAPANDRTAPRQVSEGFENEDEPPLDIQKVMQEHEMFLQYMRKNKTPKERAKPNVNKVKPLTEVVRHDKPPAEPLPPPLFAKESQPPFFRGRCLCGKVQLTLVKEHTTGTLNSSSFTCHCPSCVEVSGCEGGATWVNVPSLASVTSLLMEANSSPRDYADSNAAGGATTAVRALSTPSSPSQSTIKSYSFSKDGAEYSVFFCRICGTRVAMKHGKMRGTLLSCTLFKE</sequence>
<evidence type="ECO:0000256" key="4">
    <source>
        <dbReference type="ARBA" id="ARBA00022679"/>
    </source>
</evidence>
<comment type="catalytic activity">
    <reaction evidence="8">
        <text>L-threonyl-[protein] + ATP = O-phospho-L-threonyl-[protein] + ADP + H(+)</text>
        <dbReference type="Rhea" id="RHEA:46608"/>
        <dbReference type="Rhea" id="RHEA-COMP:11060"/>
        <dbReference type="Rhea" id="RHEA-COMP:11605"/>
        <dbReference type="ChEBI" id="CHEBI:15378"/>
        <dbReference type="ChEBI" id="CHEBI:30013"/>
        <dbReference type="ChEBI" id="CHEBI:30616"/>
        <dbReference type="ChEBI" id="CHEBI:61977"/>
        <dbReference type="ChEBI" id="CHEBI:456216"/>
        <dbReference type="EC" id="2.7.11.1"/>
    </reaction>
</comment>
<evidence type="ECO:0000256" key="3">
    <source>
        <dbReference type="ARBA" id="ARBA00022527"/>
    </source>
</evidence>
<keyword evidence="3" id="KW-0723">Serine/threonine-protein kinase</keyword>
<dbReference type="EMBL" id="LR877152">
    <property type="protein sequence ID" value="CAD2217083.1"/>
    <property type="molecule type" value="Genomic_DNA"/>
</dbReference>
<feature type="compositionally biased region" description="Basic and acidic residues" evidence="11">
    <location>
        <begin position="424"/>
        <end position="466"/>
    </location>
</feature>
<evidence type="ECO:0000256" key="2">
    <source>
        <dbReference type="ARBA" id="ARBA00012513"/>
    </source>
</evidence>
<keyword evidence="6 13" id="KW-0418">Kinase</keyword>
<dbReference type="Gene3D" id="3.30.200.20">
    <property type="entry name" value="Phosphorylase Kinase, domain 1"/>
    <property type="match status" value="1"/>
</dbReference>
<dbReference type="PROSITE" id="PS00107">
    <property type="entry name" value="PROTEIN_KINASE_ATP"/>
    <property type="match status" value="1"/>
</dbReference>
<dbReference type="PANTHER" id="PTHR44899">
    <property type="entry name" value="CAMK FAMILY PROTEIN KINASE"/>
    <property type="match status" value="1"/>
</dbReference>
<dbReference type="Gene3D" id="1.10.510.10">
    <property type="entry name" value="Transferase(Phosphotransferase) domain 1"/>
    <property type="match status" value="1"/>
</dbReference>
<evidence type="ECO:0000256" key="1">
    <source>
        <dbReference type="ARBA" id="ARBA00010886"/>
    </source>
</evidence>
<feature type="domain" description="Protein kinase" evidence="12">
    <location>
        <begin position="29"/>
        <end position="298"/>
    </location>
</feature>
<evidence type="ECO:0000256" key="5">
    <source>
        <dbReference type="ARBA" id="ARBA00022741"/>
    </source>
</evidence>
<accession>A0A7G2CEH1</accession>
<evidence type="ECO:0000256" key="8">
    <source>
        <dbReference type="ARBA" id="ARBA00047899"/>
    </source>
</evidence>
<feature type="compositionally biased region" description="Basic and acidic residues" evidence="11">
    <location>
        <begin position="385"/>
        <end position="416"/>
    </location>
</feature>
<feature type="binding site" evidence="10">
    <location>
        <position position="60"/>
    </location>
    <ligand>
        <name>ATP</name>
        <dbReference type="ChEBI" id="CHEBI:30616"/>
    </ligand>
</feature>
<dbReference type="FunFam" id="3.30.200.20:FF:000097">
    <property type="entry name" value="Probable serine/threonine-protein kinase nek1"/>
    <property type="match status" value="1"/>
</dbReference>
<evidence type="ECO:0000256" key="9">
    <source>
        <dbReference type="ARBA" id="ARBA00048679"/>
    </source>
</evidence>
<feature type="region of interest" description="Disordered" evidence="11">
    <location>
        <begin position="318"/>
        <end position="372"/>
    </location>
</feature>
<evidence type="ECO:0000259" key="12">
    <source>
        <dbReference type="PROSITE" id="PS50011"/>
    </source>
</evidence>
<dbReference type="InterPro" id="IPR008271">
    <property type="entry name" value="Ser/Thr_kinase_AS"/>
</dbReference>
<dbReference type="InterPro" id="IPR017441">
    <property type="entry name" value="Protein_kinase_ATP_BS"/>
</dbReference>
<evidence type="ECO:0000256" key="7">
    <source>
        <dbReference type="ARBA" id="ARBA00022840"/>
    </source>
</evidence>
<dbReference type="SUPFAM" id="SSF51316">
    <property type="entry name" value="Mss4-like"/>
    <property type="match status" value="1"/>
</dbReference>
<keyword evidence="5 10" id="KW-0547">Nucleotide-binding</keyword>
<dbReference type="PROSITE" id="PS50011">
    <property type="entry name" value="PROTEIN_KINASE_DOM"/>
    <property type="match status" value="1"/>
</dbReference>
<dbReference type="GO" id="GO:0004674">
    <property type="term" value="F:protein serine/threonine kinase activity"/>
    <property type="evidence" value="ECO:0007669"/>
    <property type="project" value="UniProtKB-KW"/>
</dbReference>
<protein>
    <recommendedName>
        <fullName evidence="2">non-specific serine/threonine protein kinase</fullName>
        <ecNumber evidence="2">2.7.11.1</ecNumber>
    </recommendedName>
</protein>
<dbReference type="PROSITE" id="PS00108">
    <property type="entry name" value="PROTEIN_KINASE_ST"/>
    <property type="match status" value="1"/>
</dbReference>
<dbReference type="PANTHER" id="PTHR44899:SF3">
    <property type="entry name" value="SERINE_THREONINE-PROTEIN KINASE NEK1"/>
    <property type="match status" value="1"/>
</dbReference>
<dbReference type="CDD" id="cd08215">
    <property type="entry name" value="STKc_Nek"/>
    <property type="match status" value="1"/>
</dbReference>
<evidence type="ECO:0000256" key="10">
    <source>
        <dbReference type="PROSITE-ProRule" id="PRU10141"/>
    </source>
</evidence>
<dbReference type="InterPro" id="IPR011057">
    <property type="entry name" value="Mss4-like_sf"/>
</dbReference>
<dbReference type="GO" id="GO:0005524">
    <property type="term" value="F:ATP binding"/>
    <property type="evidence" value="ECO:0007669"/>
    <property type="project" value="UniProtKB-UniRule"/>
</dbReference>
<name>A0A7G2CEH1_9TRYP</name>
<evidence type="ECO:0000256" key="6">
    <source>
        <dbReference type="ARBA" id="ARBA00022777"/>
    </source>
</evidence>
<dbReference type="Proteomes" id="UP000515908">
    <property type="component" value="Chromosome 08"/>
</dbReference>
<keyword evidence="7 10" id="KW-0067">ATP-binding</keyword>
<evidence type="ECO:0000313" key="14">
    <source>
        <dbReference type="Proteomes" id="UP000515908"/>
    </source>
</evidence>
<dbReference type="InterPro" id="IPR051131">
    <property type="entry name" value="NEK_Ser/Thr_kinase_NIMA"/>
</dbReference>
<dbReference type="InterPro" id="IPR000719">
    <property type="entry name" value="Prot_kinase_dom"/>
</dbReference>
<dbReference type="SUPFAM" id="SSF56112">
    <property type="entry name" value="Protein kinase-like (PK-like)"/>
    <property type="match status" value="1"/>
</dbReference>
<dbReference type="InterPro" id="IPR011009">
    <property type="entry name" value="Kinase-like_dom_sf"/>
</dbReference>
<reference evidence="13 14" key="1">
    <citation type="submission" date="2020-08" db="EMBL/GenBank/DDBJ databases">
        <authorList>
            <person name="Newling K."/>
            <person name="Davey J."/>
            <person name="Forrester S."/>
        </authorList>
    </citation>
    <scope>NUCLEOTIDE SEQUENCE [LARGE SCALE GENOMIC DNA]</scope>
    <source>
        <strain evidence="14">Crithidia deanei Carvalho (ATCC PRA-265)</strain>
    </source>
</reference>
<dbReference type="VEuPathDB" id="TriTrypDB:ADEAN_000456100"/>
<dbReference type="Pfam" id="PF00069">
    <property type="entry name" value="Pkinase"/>
    <property type="match status" value="1"/>
</dbReference>
<gene>
    <name evidence="13" type="ORF">ADEAN_000456100</name>
</gene>
<dbReference type="InterPro" id="IPR001245">
    <property type="entry name" value="Ser-Thr/Tyr_kinase_cat_dom"/>
</dbReference>
<comment type="catalytic activity">
    <reaction evidence="9">
        <text>L-seryl-[protein] + ATP = O-phospho-L-seryl-[protein] + ADP + H(+)</text>
        <dbReference type="Rhea" id="RHEA:17989"/>
        <dbReference type="Rhea" id="RHEA-COMP:9863"/>
        <dbReference type="Rhea" id="RHEA-COMP:11604"/>
        <dbReference type="ChEBI" id="CHEBI:15378"/>
        <dbReference type="ChEBI" id="CHEBI:29999"/>
        <dbReference type="ChEBI" id="CHEBI:30616"/>
        <dbReference type="ChEBI" id="CHEBI:83421"/>
        <dbReference type="ChEBI" id="CHEBI:456216"/>
        <dbReference type="EC" id="2.7.11.1"/>
    </reaction>
</comment>
<comment type="similarity">
    <text evidence="1">Belongs to the protein kinase superfamily. NEK Ser/Thr protein kinase family. NIMA subfamily.</text>
</comment>
<proteinExistence type="inferred from homology"/>
<dbReference type="EC" id="2.7.11.1" evidence="2"/>
<evidence type="ECO:0000256" key="11">
    <source>
        <dbReference type="SAM" id="MobiDB-lite"/>
    </source>
</evidence>
<feature type="region of interest" description="Disordered" evidence="11">
    <location>
        <begin position="384"/>
        <end position="517"/>
    </location>
</feature>